<sequence length="216" mass="24667">MTQVLVEKPAEQRILLHHISWQTFKNILMESGTDRRTRFAYCQGTLEIMSPLYRHENINRFIDDLIRTMTDELDIGMSKGGSTTLTRDDVEAGAEPDSCYYIQSEPLMRGRETIDLNAGDPPPDLVIEIDISTNSLDKRGLYAGLAVKEFWRFTGATMQFFVLQPSGAYQSVDQSPTFPWFPADKLTELLADRLELGETQTLRQFRAWVEQQIVAP</sequence>
<protein>
    <recommendedName>
        <fullName evidence="1">Putative restriction endonuclease domain-containing protein</fullName>
    </recommendedName>
</protein>
<dbReference type="Gene3D" id="3.90.1570.10">
    <property type="entry name" value="tt1808, chain A"/>
    <property type="match status" value="1"/>
</dbReference>
<dbReference type="Pfam" id="PF05685">
    <property type="entry name" value="Uma2"/>
    <property type="match status" value="1"/>
</dbReference>
<dbReference type="SUPFAM" id="SSF52980">
    <property type="entry name" value="Restriction endonuclease-like"/>
    <property type="match status" value="1"/>
</dbReference>
<evidence type="ECO:0000313" key="2">
    <source>
        <dbReference type="EMBL" id="ASC72229.1"/>
    </source>
</evidence>
<gene>
    <name evidence="2" type="ORF">XM38_031840</name>
</gene>
<dbReference type="PANTHER" id="PTHR47152">
    <property type="entry name" value="SLR2084 PROTEIN-RELATED"/>
    <property type="match status" value="1"/>
</dbReference>
<dbReference type="InterPro" id="IPR008538">
    <property type="entry name" value="Uma2"/>
</dbReference>
<organism evidence="2 3">
    <name type="scientific">Halomicronema hongdechloris C2206</name>
    <dbReference type="NCBI Taxonomy" id="1641165"/>
    <lineage>
        <taxon>Bacteria</taxon>
        <taxon>Bacillati</taxon>
        <taxon>Cyanobacteriota</taxon>
        <taxon>Cyanophyceae</taxon>
        <taxon>Nodosilineales</taxon>
        <taxon>Nodosilineaceae</taxon>
        <taxon>Halomicronema</taxon>
    </lineage>
</organism>
<dbReference type="STRING" id="1641165.XM38_00100"/>
<evidence type="ECO:0000313" key="3">
    <source>
        <dbReference type="Proteomes" id="UP000191901"/>
    </source>
</evidence>
<proteinExistence type="predicted"/>
<dbReference type="KEGG" id="hhg:XM38_031840"/>
<evidence type="ECO:0000259" key="1">
    <source>
        <dbReference type="Pfam" id="PF05685"/>
    </source>
</evidence>
<accession>A0A1Z3HPK5</accession>
<dbReference type="RefSeq" id="WP_088430293.1">
    <property type="nucleotide sequence ID" value="NZ_CP021983.2"/>
</dbReference>
<reference evidence="2 3" key="1">
    <citation type="journal article" date="2016" name="Biochim. Biophys. Acta">
        <title>Characterization of red-shifted phycobilisomes isolated from the chlorophyll f-containing cyanobacterium Halomicronema hongdechloris.</title>
        <authorList>
            <person name="Li Y."/>
            <person name="Lin Y."/>
            <person name="Garvey C.J."/>
            <person name="Birch D."/>
            <person name="Corkery R.W."/>
            <person name="Loughlin P.C."/>
            <person name="Scheer H."/>
            <person name="Willows R.D."/>
            <person name="Chen M."/>
        </authorList>
    </citation>
    <scope>NUCLEOTIDE SEQUENCE [LARGE SCALE GENOMIC DNA]</scope>
    <source>
        <strain evidence="2 3">C2206</strain>
    </source>
</reference>
<keyword evidence="3" id="KW-1185">Reference proteome</keyword>
<dbReference type="OrthoDB" id="5768410at2"/>
<dbReference type="AlphaFoldDB" id="A0A1Z3HPK5"/>
<dbReference type="Proteomes" id="UP000191901">
    <property type="component" value="Chromosome"/>
</dbReference>
<dbReference type="CDD" id="cd06260">
    <property type="entry name" value="DUF820-like"/>
    <property type="match status" value="1"/>
</dbReference>
<dbReference type="InterPro" id="IPR011335">
    <property type="entry name" value="Restrct_endonuc-II-like"/>
</dbReference>
<dbReference type="PANTHER" id="PTHR47152:SF2">
    <property type="entry name" value="SLR2084 PROTEIN"/>
    <property type="match status" value="1"/>
</dbReference>
<dbReference type="EMBL" id="CP021983">
    <property type="protein sequence ID" value="ASC72229.1"/>
    <property type="molecule type" value="Genomic_DNA"/>
</dbReference>
<dbReference type="InterPro" id="IPR012296">
    <property type="entry name" value="Nuclease_put_TT1808"/>
</dbReference>
<name>A0A1Z3HPK5_9CYAN</name>
<feature type="domain" description="Putative restriction endonuclease" evidence="1">
    <location>
        <begin position="33"/>
        <end position="174"/>
    </location>
</feature>